<evidence type="ECO:0000313" key="11">
    <source>
        <dbReference type="EMBL" id="GMT03848.1"/>
    </source>
</evidence>
<keyword evidence="8" id="KW-0472">Membrane</keyword>
<name>A0AAV5UBW1_9BILA</name>
<keyword evidence="7" id="KW-0482">Metalloprotease</keyword>
<evidence type="ECO:0008006" key="13">
    <source>
        <dbReference type="Google" id="ProtNLM"/>
    </source>
</evidence>
<feature type="domain" description="Peptidase M13 N-terminal" evidence="10">
    <location>
        <begin position="90"/>
        <end position="515"/>
    </location>
</feature>
<evidence type="ECO:0000256" key="3">
    <source>
        <dbReference type="ARBA" id="ARBA00022670"/>
    </source>
</evidence>
<dbReference type="Gene3D" id="1.10.1380.10">
    <property type="entry name" value="Neutral endopeptidase , domain2"/>
    <property type="match status" value="2"/>
</dbReference>
<gene>
    <name evidence="11" type="ORF">PENTCL1PPCAC_26022</name>
</gene>
<keyword evidence="3" id="KW-0645">Protease</keyword>
<dbReference type="GO" id="GO:0005886">
    <property type="term" value="C:plasma membrane"/>
    <property type="evidence" value="ECO:0007669"/>
    <property type="project" value="TreeGrafter"/>
</dbReference>
<dbReference type="InterPro" id="IPR042089">
    <property type="entry name" value="Peptidase_M13_dom_2"/>
</dbReference>
<dbReference type="Pfam" id="PF01431">
    <property type="entry name" value="Peptidase_M13"/>
    <property type="match status" value="1"/>
</dbReference>
<evidence type="ECO:0000259" key="9">
    <source>
        <dbReference type="Pfam" id="PF01431"/>
    </source>
</evidence>
<dbReference type="Gene3D" id="3.40.390.10">
    <property type="entry name" value="Collagenase (Catalytic Domain)"/>
    <property type="match status" value="1"/>
</dbReference>
<comment type="cofactor">
    <cofactor evidence="1">
        <name>Zn(2+)</name>
        <dbReference type="ChEBI" id="CHEBI:29105"/>
    </cofactor>
</comment>
<evidence type="ECO:0000256" key="4">
    <source>
        <dbReference type="ARBA" id="ARBA00022723"/>
    </source>
</evidence>
<feature type="domain" description="Peptidase M13 N-terminal" evidence="10">
    <location>
        <begin position="846"/>
        <end position="1247"/>
    </location>
</feature>
<feature type="non-terminal residue" evidence="11">
    <location>
        <position position="1248"/>
    </location>
</feature>
<sequence>MGKVVQIVVGVGVSLALLGTLGVGIASLITLLNVQNVQNDQFADPSGITLPTTKAVIPVAKPIQDNDPRFGSYKGMSDLLKSWMNTSINPCDDFYSFTCGAAKPDQGISFDVAANDIAETLIGELNKPVNFFDNEPLPVRQMKWFYDACFTGATDDDMAARSAGIFNDLRSANPGVGFPALYPDQTKAASAEQLAAFLGYAVSSSGTSSLVKLVVDADWKDSHDERGGYVLYTDHPVTMFGAPFYSKVYDTYNVISSIVDTFKAGARLLGIEKIDEQQMLKDGTDLAQLDYDLAMKYSTDGETRRQVESMYNPRTVEGLQTMAPFINWKTFLNKALTPISTTVDGSFRVIAKELNKLSLLSTDILSGAISSRTLNNYLYYHVLTANYLPAPDAVRSKSAHLEGFRLPKHSLHSKRQQNSIDQQIVSGRAEITDRMRFCEQQVSGSHTWANTRLFVDTMYPTPAGRQQLEDQADSFLRSLVAAFRAQIDLLDWMTPATKKGSYQKIDNIVLNIAFPNWVLDDDELSSYYKKVDTKQTDSYLVQLDKMTAFGVYEWLFKIVDGEAADRKDFFGSTTVADATYKNIANSISVPLGILRAPFFDPNNPAALNYGALGFITSHELTLGFDDGGAQWEGTGLLYGWTDANSTKAFNRMAQCVVNQYGEFCPLGSGQPCVDGRQTKTENVADNGGIQTAYKAFKSFEALHGPDPLLPGDSSVFNADQLFFLGFAQVMCQYPPSTGAMLAQILAAPFSPPEYGILGALQNFPSFQKAFNCPVGSTYAPVQHCNVWTSEATSGAPLNDKGEPVVPDNEVHIAPVERISPQDMDKYSAYQTVLDIYKSSANMSENPCEDFYHYSCGNFQGPRQTTNDMAQAVTALIYEQMIDPDYQPTIKASTALTKLQTLYNSCKAEAAESTIAKTDYLQPKVLKFRQYLNQDIPLIGGAGKVALTSENYGNVLGYLSFQLGIDTLVSPGVDTNWVDPQAAQPGTTNGYQLFVDQPTTYNARAFYENENWEKQKPGYKMTVKRVVEAYAKQDKTASLTADYDGMIDAALELEKTIAITYSGTDQERRAYQRQWNPMLLDAFPATVDWTKYWSFAPKEATDWIKTKTIVMNEKDKTPALFTFLVGKKDDATLVNYLFIRLIMENSGLIPCANGECASMMKAVARKRAHSKKSRIPGRRHLLFPSFASLNDDDADGLECADEIAVMADAQGRVYIDARFPTDKDKKMIRETMKGVMINIVDAMKGMIHQ</sequence>
<proteinExistence type="inferred from homology"/>
<dbReference type="InterPro" id="IPR024079">
    <property type="entry name" value="MetalloPept_cat_dom_sf"/>
</dbReference>
<reference evidence="11" key="1">
    <citation type="submission" date="2023-10" db="EMBL/GenBank/DDBJ databases">
        <title>Genome assembly of Pristionchus species.</title>
        <authorList>
            <person name="Yoshida K."/>
            <person name="Sommer R.J."/>
        </authorList>
    </citation>
    <scope>NUCLEOTIDE SEQUENCE</scope>
    <source>
        <strain evidence="11">RS0144</strain>
    </source>
</reference>
<evidence type="ECO:0000259" key="10">
    <source>
        <dbReference type="Pfam" id="PF05649"/>
    </source>
</evidence>
<comment type="caution">
    <text evidence="11">The sequence shown here is derived from an EMBL/GenBank/DDBJ whole genome shotgun (WGS) entry which is preliminary data.</text>
</comment>
<dbReference type="GO" id="GO:0046872">
    <property type="term" value="F:metal ion binding"/>
    <property type="evidence" value="ECO:0007669"/>
    <property type="project" value="UniProtKB-KW"/>
</dbReference>
<keyword evidence="5" id="KW-0378">Hydrolase</keyword>
<evidence type="ECO:0000256" key="2">
    <source>
        <dbReference type="ARBA" id="ARBA00007357"/>
    </source>
</evidence>
<dbReference type="GO" id="GO:0004222">
    <property type="term" value="F:metalloendopeptidase activity"/>
    <property type="evidence" value="ECO:0007669"/>
    <property type="project" value="InterPro"/>
</dbReference>
<organism evidence="11 12">
    <name type="scientific">Pristionchus entomophagus</name>
    <dbReference type="NCBI Taxonomy" id="358040"/>
    <lineage>
        <taxon>Eukaryota</taxon>
        <taxon>Metazoa</taxon>
        <taxon>Ecdysozoa</taxon>
        <taxon>Nematoda</taxon>
        <taxon>Chromadorea</taxon>
        <taxon>Rhabditida</taxon>
        <taxon>Rhabditina</taxon>
        <taxon>Diplogasteromorpha</taxon>
        <taxon>Diplogasteroidea</taxon>
        <taxon>Neodiplogasteridae</taxon>
        <taxon>Pristionchus</taxon>
    </lineage>
</organism>
<dbReference type="Proteomes" id="UP001432027">
    <property type="component" value="Unassembled WGS sequence"/>
</dbReference>
<dbReference type="InterPro" id="IPR008753">
    <property type="entry name" value="Peptidase_M13_N"/>
</dbReference>
<feature type="transmembrane region" description="Helical" evidence="8">
    <location>
        <begin position="7"/>
        <end position="32"/>
    </location>
</feature>
<evidence type="ECO:0000256" key="5">
    <source>
        <dbReference type="ARBA" id="ARBA00022801"/>
    </source>
</evidence>
<dbReference type="PROSITE" id="PS51885">
    <property type="entry name" value="NEPRILYSIN"/>
    <property type="match status" value="1"/>
</dbReference>
<protein>
    <recommendedName>
        <fullName evidence="13">Peptidase</fullName>
    </recommendedName>
</protein>
<feature type="domain" description="Peptidase M13 C-terminal" evidence="9">
    <location>
        <begin position="578"/>
        <end position="786"/>
    </location>
</feature>
<keyword evidence="12" id="KW-1185">Reference proteome</keyword>
<accession>A0AAV5UBW1</accession>
<dbReference type="AlphaFoldDB" id="A0AAV5UBW1"/>
<dbReference type="PANTHER" id="PTHR11733">
    <property type="entry name" value="ZINC METALLOPROTEASE FAMILY M13 NEPRILYSIN-RELATED"/>
    <property type="match status" value="1"/>
</dbReference>
<evidence type="ECO:0000256" key="1">
    <source>
        <dbReference type="ARBA" id="ARBA00001947"/>
    </source>
</evidence>
<keyword evidence="8" id="KW-0812">Transmembrane</keyword>
<dbReference type="SUPFAM" id="SSF55486">
    <property type="entry name" value="Metalloproteases ('zincins'), catalytic domain"/>
    <property type="match status" value="2"/>
</dbReference>
<dbReference type="PANTHER" id="PTHR11733:SF240">
    <property type="entry name" value="GH14155P-RELATED"/>
    <property type="match status" value="1"/>
</dbReference>
<evidence type="ECO:0000256" key="7">
    <source>
        <dbReference type="ARBA" id="ARBA00023049"/>
    </source>
</evidence>
<comment type="similarity">
    <text evidence="2">Belongs to the peptidase M13 family.</text>
</comment>
<dbReference type="CDD" id="cd08662">
    <property type="entry name" value="M13"/>
    <property type="match status" value="1"/>
</dbReference>
<keyword evidence="6" id="KW-0862">Zinc</keyword>
<keyword evidence="8" id="KW-1133">Transmembrane helix</keyword>
<evidence type="ECO:0000256" key="8">
    <source>
        <dbReference type="SAM" id="Phobius"/>
    </source>
</evidence>
<dbReference type="EMBL" id="BTSX01000006">
    <property type="protein sequence ID" value="GMT03848.1"/>
    <property type="molecule type" value="Genomic_DNA"/>
</dbReference>
<dbReference type="InterPro" id="IPR000718">
    <property type="entry name" value="Peptidase_M13"/>
</dbReference>
<keyword evidence="4" id="KW-0479">Metal-binding</keyword>
<dbReference type="GO" id="GO:0016485">
    <property type="term" value="P:protein processing"/>
    <property type="evidence" value="ECO:0007669"/>
    <property type="project" value="TreeGrafter"/>
</dbReference>
<evidence type="ECO:0000313" key="12">
    <source>
        <dbReference type="Proteomes" id="UP001432027"/>
    </source>
</evidence>
<dbReference type="InterPro" id="IPR018497">
    <property type="entry name" value="Peptidase_M13_C"/>
</dbReference>
<evidence type="ECO:0000256" key="6">
    <source>
        <dbReference type="ARBA" id="ARBA00022833"/>
    </source>
</evidence>
<dbReference type="PRINTS" id="PR00786">
    <property type="entry name" value="NEPRILYSIN"/>
</dbReference>
<dbReference type="Pfam" id="PF05649">
    <property type="entry name" value="Peptidase_M13_N"/>
    <property type="match status" value="2"/>
</dbReference>